<dbReference type="GO" id="GO:0000976">
    <property type="term" value="F:transcription cis-regulatory region binding"/>
    <property type="evidence" value="ECO:0007669"/>
    <property type="project" value="TreeGrafter"/>
</dbReference>
<accession>A0A6I4W7N9</accession>
<dbReference type="InterPro" id="IPR001647">
    <property type="entry name" value="HTH_TetR"/>
</dbReference>
<reference evidence="4 5" key="1">
    <citation type="submission" date="2019-12" db="EMBL/GenBank/DDBJ databases">
        <title>Nocardia macrotermitis sp. nov. and Nocardia aurantia sp. nov., isolated from the gut of the fungus growing-termite Macrotermes natalensis.</title>
        <authorList>
            <person name="Christine B."/>
            <person name="Rene B."/>
        </authorList>
    </citation>
    <scope>NUCLEOTIDE SEQUENCE [LARGE SCALE GENOMIC DNA]</scope>
    <source>
        <strain evidence="4 5">DSM 102126</strain>
    </source>
</reference>
<dbReference type="PANTHER" id="PTHR30055">
    <property type="entry name" value="HTH-TYPE TRANSCRIPTIONAL REGULATOR RUTR"/>
    <property type="match status" value="1"/>
</dbReference>
<dbReference type="GO" id="GO:0003700">
    <property type="term" value="F:DNA-binding transcription factor activity"/>
    <property type="evidence" value="ECO:0007669"/>
    <property type="project" value="TreeGrafter"/>
</dbReference>
<evidence type="ECO:0000259" key="3">
    <source>
        <dbReference type="PROSITE" id="PS50977"/>
    </source>
</evidence>
<feature type="domain" description="HTH tetR-type" evidence="3">
    <location>
        <begin position="4"/>
        <end position="64"/>
    </location>
</feature>
<dbReference type="InterPro" id="IPR036271">
    <property type="entry name" value="Tet_transcr_reg_TetR-rel_C_sf"/>
</dbReference>
<evidence type="ECO:0000313" key="4">
    <source>
        <dbReference type="EMBL" id="MXQ66789.1"/>
    </source>
</evidence>
<comment type="caution">
    <text evidence="4">The sequence shown here is derived from an EMBL/GenBank/DDBJ whole genome shotgun (WGS) entry which is preliminary data.</text>
</comment>
<name>A0A6I4W7N9_9ACTN</name>
<dbReference type="SUPFAM" id="SSF46689">
    <property type="entry name" value="Homeodomain-like"/>
    <property type="match status" value="1"/>
</dbReference>
<organism evidence="4 5">
    <name type="scientific">Actinomadura rayongensis</name>
    <dbReference type="NCBI Taxonomy" id="1429076"/>
    <lineage>
        <taxon>Bacteria</taxon>
        <taxon>Bacillati</taxon>
        <taxon>Actinomycetota</taxon>
        <taxon>Actinomycetes</taxon>
        <taxon>Streptosporangiales</taxon>
        <taxon>Thermomonosporaceae</taxon>
        <taxon>Actinomadura</taxon>
    </lineage>
</organism>
<sequence>MPPGERREQLLDVVLRVIVTQGVHKVSMDSVAKEAGVTRPVVYAHFTDRDDLLRASLAREEAAALKQMAAIMPEPGRGTPARAVIASLAGFLAAVQEAPDRWRAIFTLVDSSTPVFRARLEQGRAAVLAAFEDVIRAGNPEPGTDVEVLARALHALFWDAGRLVLAEPETFPPDRILRFARDAVERHLRS</sequence>
<dbReference type="EMBL" id="WUTW01000005">
    <property type="protein sequence ID" value="MXQ66789.1"/>
    <property type="molecule type" value="Genomic_DNA"/>
</dbReference>
<dbReference type="Proteomes" id="UP000431901">
    <property type="component" value="Unassembled WGS sequence"/>
</dbReference>
<dbReference type="AlphaFoldDB" id="A0A6I4W7N9"/>
<dbReference type="PANTHER" id="PTHR30055:SF160">
    <property type="entry name" value="TRANSCRIPTIONAL REGULATORY PROTEIN (PROBABLY ASNC-FAMILY)-RELATED"/>
    <property type="match status" value="1"/>
</dbReference>
<dbReference type="Pfam" id="PF00440">
    <property type="entry name" value="TetR_N"/>
    <property type="match status" value="1"/>
</dbReference>
<feature type="DNA-binding region" description="H-T-H motif" evidence="2">
    <location>
        <begin position="27"/>
        <end position="46"/>
    </location>
</feature>
<keyword evidence="1 2" id="KW-0238">DNA-binding</keyword>
<evidence type="ECO:0000256" key="2">
    <source>
        <dbReference type="PROSITE-ProRule" id="PRU00335"/>
    </source>
</evidence>
<evidence type="ECO:0000313" key="5">
    <source>
        <dbReference type="Proteomes" id="UP000431901"/>
    </source>
</evidence>
<dbReference type="Gene3D" id="1.10.357.10">
    <property type="entry name" value="Tetracycline Repressor, domain 2"/>
    <property type="match status" value="1"/>
</dbReference>
<protein>
    <submittedName>
        <fullName evidence="4">TetR family transcriptional regulator</fullName>
    </submittedName>
</protein>
<dbReference type="InterPro" id="IPR050109">
    <property type="entry name" value="HTH-type_TetR-like_transc_reg"/>
</dbReference>
<evidence type="ECO:0000256" key="1">
    <source>
        <dbReference type="ARBA" id="ARBA00023125"/>
    </source>
</evidence>
<dbReference type="PRINTS" id="PR00455">
    <property type="entry name" value="HTHTETR"/>
</dbReference>
<gene>
    <name evidence="4" type="ORF">GQ466_22485</name>
</gene>
<dbReference type="InterPro" id="IPR009057">
    <property type="entry name" value="Homeodomain-like_sf"/>
</dbReference>
<keyword evidence="5" id="KW-1185">Reference proteome</keyword>
<dbReference type="OrthoDB" id="3767959at2"/>
<dbReference type="SUPFAM" id="SSF48498">
    <property type="entry name" value="Tetracyclin repressor-like, C-terminal domain"/>
    <property type="match status" value="1"/>
</dbReference>
<proteinExistence type="predicted"/>
<dbReference type="PROSITE" id="PS50977">
    <property type="entry name" value="HTH_TETR_2"/>
    <property type="match status" value="1"/>
</dbReference>